<dbReference type="Gene3D" id="3.30.450.20">
    <property type="entry name" value="PAS domain"/>
    <property type="match status" value="1"/>
</dbReference>
<dbReference type="RefSeq" id="WP_025423287.1">
    <property type="nucleotide sequence ID" value="NZ_CP006569.1"/>
</dbReference>
<feature type="domain" description="HTH luxR-type" evidence="2">
    <location>
        <begin position="154"/>
        <end position="219"/>
    </location>
</feature>
<keyword evidence="1" id="KW-0238">DNA-binding</keyword>
<keyword evidence="4" id="KW-1185">Reference proteome</keyword>
<organism evidence="3 4">
    <name type="scientific">Sodalis praecaptivus</name>
    <dbReference type="NCBI Taxonomy" id="1239307"/>
    <lineage>
        <taxon>Bacteria</taxon>
        <taxon>Pseudomonadati</taxon>
        <taxon>Pseudomonadota</taxon>
        <taxon>Gammaproteobacteria</taxon>
        <taxon>Enterobacterales</taxon>
        <taxon>Bruguierivoracaceae</taxon>
        <taxon>Sodalis</taxon>
    </lineage>
</organism>
<dbReference type="PROSITE" id="PS50043">
    <property type="entry name" value="HTH_LUXR_2"/>
    <property type="match status" value="1"/>
</dbReference>
<sequence length="237" mass="27286">MESKLKSSETMTPIAGLQKVPLIALMEHSKIPFAIKDKESRVQYINDACKKWLNLPKLFDFEGRRDDEFPHPIAAFAAEFQAQDRKAEKDKGAAEVIITSYFGRDCILEPYYSPKFPIHNSEGEVIGSLLYQRKFSFISIGQFFNALKPSVITLTPPVDLFTERELEIIFYAIQRIPAKEIAPKLYISHRTVENRLLRIYEKISVNSVNGLIDYCHHVGLNNYVPKKLLREGVNFCW</sequence>
<dbReference type="InterPro" id="IPR013656">
    <property type="entry name" value="PAS_4"/>
</dbReference>
<dbReference type="Gene3D" id="1.10.10.10">
    <property type="entry name" value="Winged helix-like DNA-binding domain superfamily/Winged helix DNA-binding domain"/>
    <property type="match status" value="1"/>
</dbReference>
<reference evidence="3 4" key="1">
    <citation type="journal article" date="2014" name="Genome Biol. Evol.">
        <title>Genome degeneration and adaptation in a nascent stage of symbiosis.</title>
        <authorList>
            <person name="Oakeson K.F."/>
            <person name="Gil R."/>
            <person name="Clayton A.L."/>
            <person name="Dunn D.M."/>
            <person name="von Niederhausern A.C."/>
            <person name="Hamil C."/>
            <person name="Aoyagi A."/>
            <person name="Duval B."/>
            <person name="Baca A."/>
            <person name="Silva F.J."/>
            <person name="Vallier A."/>
            <person name="Jackson D.G."/>
            <person name="Latorre A."/>
            <person name="Weiss R.B."/>
            <person name="Heddi A."/>
            <person name="Moya A."/>
            <person name="Dale C."/>
        </authorList>
    </citation>
    <scope>NUCLEOTIDE SEQUENCE [LARGE SCALE GENOMIC DNA]</scope>
    <source>
        <strain evidence="3 4">HS1</strain>
    </source>
</reference>
<dbReference type="SUPFAM" id="SSF46894">
    <property type="entry name" value="C-terminal effector domain of the bipartite response regulators"/>
    <property type="match status" value="1"/>
</dbReference>
<protein>
    <submittedName>
        <fullName evidence="3">Putative transcriptional regulator, PAS and GerEdomains, LuxR family</fullName>
    </submittedName>
</protein>
<evidence type="ECO:0000313" key="3">
    <source>
        <dbReference type="EMBL" id="AHF78144.1"/>
    </source>
</evidence>
<dbReference type="InterPro" id="IPR000792">
    <property type="entry name" value="Tscrpt_reg_LuxR_C"/>
</dbReference>
<dbReference type="Proteomes" id="UP000019028">
    <property type="component" value="Chromosome"/>
</dbReference>
<dbReference type="InterPro" id="IPR016032">
    <property type="entry name" value="Sig_transdc_resp-reg_C-effctor"/>
</dbReference>
<accession>W0HWJ0</accession>
<dbReference type="GO" id="GO:0003677">
    <property type="term" value="F:DNA binding"/>
    <property type="evidence" value="ECO:0007669"/>
    <property type="project" value="UniProtKB-KW"/>
</dbReference>
<dbReference type="InterPro" id="IPR036388">
    <property type="entry name" value="WH-like_DNA-bd_sf"/>
</dbReference>
<dbReference type="EMBL" id="CP006569">
    <property type="protein sequence ID" value="AHF78144.1"/>
    <property type="molecule type" value="Genomic_DNA"/>
</dbReference>
<dbReference type="SMART" id="SM00421">
    <property type="entry name" value="HTH_LUXR"/>
    <property type="match status" value="1"/>
</dbReference>
<dbReference type="OrthoDB" id="9802186at2"/>
<dbReference type="HOGENOM" id="CLU_075576_1_0_6"/>
<dbReference type="AlphaFoldDB" id="W0HWJ0"/>
<evidence type="ECO:0000256" key="1">
    <source>
        <dbReference type="ARBA" id="ARBA00023125"/>
    </source>
</evidence>
<dbReference type="CDD" id="cd06170">
    <property type="entry name" value="LuxR_C_like"/>
    <property type="match status" value="1"/>
</dbReference>
<evidence type="ECO:0000259" key="2">
    <source>
        <dbReference type="PROSITE" id="PS50043"/>
    </source>
</evidence>
<dbReference type="KEGG" id="sod:Sant_3140"/>
<gene>
    <name evidence="3" type="ORF">Sant_3140</name>
</gene>
<dbReference type="Pfam" id="PF00196">
    <property type="entry name" value="GerE"/>
    <property type="match status" value="1"/>
</dbReference>
<name>W0HWJ0_9GAMM</name>
<evidence type="ECO:0000313" key="4">
    <source>
        <dbReference type="Proteomes" id="UP000019028"/>
    </source>
</evidence>
<dbReference type="GO" id="GO:0006355">
    <property type="term" value="P:regulation of DNA-templated transcription"/>
    <property type="evidence" value="ECO:0007669"/>
    <property type="project" value="InterPro"/>
</dbReference>
<proteinExistence type="predicted"/>
<dbReference type="Pfam" id="PF08448">
    <property type="entry name" value="PAS_4"/>
    <property type="match status" value="1"/>
</dbReference>